<organism evidence="1 2">
    <name type="scientific">Linderina macrospora</name>
    <dbReference type="NCBI Taxonomy" id="4868"/>
    <lineage>
        <taxon>Eukaryota</taxon>
        <taxon>Fungi</taxon>
        <taxon>Fungi incertae sedis</taxon>
        <taxon>Zoopagomycota</taxon>
        <taxon>Kickxellomycotina</taxon>
        <taxon>Kickxellomycetes</taxon>
        <taxon>Kickxellales</taxon>
        <taxon>Kickxellaceae</taxon>
        <taxon>Linderina</taxon>
    </lineage>
</organism>
<reference evidence="1" key="1">
    <citation type="submission" date="2022-07" db="EMBL/GenBank/DDBJ databases">
        <title>Phylogenomic reconstructions and comparative analyses of Kickxellomycotina fungi.</title>
        <authorList>
            <person name="Reynolds N.K."/>
            <person name="Stajich J.E."/>
            <person name="Barry K."/>
            <person name="Grigoriev I.V."/>
            <person name="Crous P."/>
            <person name="Smith M.E."/>
        </authorList>
    </citation>
    <scope>NUCLEOTIDE SEQUENCE</scope>
    <source>
        <strain evidence="1">NRRL 5244</strain>
    </source>
</reference>
<evidence type="ECO:0000313" key="2">
    <source>
        <dbReference type="Proteomes" id="UP001150603"/>
    </source>
</evidence>
<gene>
    <name evidence="1" type="ORF">FBU59_000236</name>
</gene>
<keyword evidence="2" id="KW-1185">Reference proteome</keyword>
<comment type="caution">
    <text evidence="1">The sequence shown here is derived from an EMBL/GenBank/DDBJ whole genome shotgun (WGS) entry which is preliminary data.</text>
</comment>
<evidence type="ECO:0000313" key="1">
    <source>
        <dbReference type="EMBL" id="KAJ1951312.1"/>
    </source>
</evidence>
<proteinExistence type="predicted"/>
<protein>
    <submittedName>
        <fullName evidence="1">Uncharacterized protein</fullName>
    </submittedName>
</protein>
<accession>A0ACC1JHF1</accession>
<name>A0ACC1JHF1_9FUNG</name>
<dbReference type="Proteomes" id="UP001150603">
    <property type="component" value="Unassembled WGS sequence"/>
</dbReference>
<dbReference type="EMBL" id="JANBPW010000029">
    <property type="protein sequence ID" value="KAJ1951312.1"/>
    <property type="molecule type" value="Genomic_DNA"/>
</dbReference>
<sequence length="356" mass="38233">MKYSLLATVGTAIVTLQSACIAIAKPTLYVFGDSLSDIGTLNDLTLGLVPPPPYWNGRFSSGPVWNEYLALKLGYNLYNKAVGGATSDNSKASILPAGLPIQIPSSQDQINWFKFLHPLYKLDSSRNDDIAALVVGANDYFGTTARLVNGSMSPQEFASTLTTSIVSQLKQLKDIGFKNIVLGNVAAIQYTPMAIKANTTEIAKTTVTLTNQLIQQQANAWAQTAGLTLFSVFDLGSLVGMVKSSTVSSALGLKNINDPCVNVDNILASFSGANFLQDIIDLLSNLSANICSNPTDYFFFDFVHPAERVQRLAGYFLYETIVALRSGSSFSLSEANLISIIQKYGLNSVAPKPASI</sequence>